<proteinExistence type="predicted"/>
<dbReference type="AlphaFoldDB" id="A0A438DGQ1"/>
<dbReference type="Proteomes" id="UP000288805">
    <property type="component" value="Unassembled WGS sequence"/>
</dbReference>
<evidence type="ECO:0000256" key="1">
    <source>
        <dbReference type="SAM" id="MobiDB-lite"/>
    </source>
</evidence>
<gene>
    <name evidence="2" type="ORF">CK203_106437</name>
</gene>
<reference evidence="2 3" key="1">
    <citation type="journal article" date="2018" name="PLoS Genet.">
        <title>Population sequencing reveals clonal diversity and ancestral inbreeding in the grapevine cultivar Chardonnay.</title>
        <authorList>
            <person name="Roach M.J."/>
            <person name="Johnson D.L."/>
            <person name="Bohlmann J."/>
            <person name="van Vuuren H.J."/>
            <person name="Jones S.J."/>
            <person name="Pretorius I.S."/>
            <person name="Schmidt S.A."/>
            <person name="Borneman A.R."/>
        </authorList>
    </citation>
    <scope>NUCLEOTIDE SEQUENCE [LARGE SCALE GENOMIC DNA]</scope>
    <source>
        <strain evidence="3">cv. Chardonnay</strain>
        <tissue evidence="2">Leaf</tissue>
    </source>
</reference>
<feature type="region of interest" description="Disordered" evidence="1">
    <location>
        <begin position="1"/>
        <end position="84"/>
    </location>
</feature>
<accession>A0A438DGQ1</accession>
<protein>
    <submittedName>
        <fullName evidence="2">Uncharacterized protein</fullName>
    </submittedName>
</protein>
<feature type="compositionally biased region" description="Basic and acidic residues" evidence="1">
    <location>
        <begin position="8"/>
        <end position="23"/>
    </location>
</feature>
<name>A0A438DGQ1_VITVI</name>
<comment type="caution">
    <text evidence="2">The sequence shown here is derived from an EMBL/GenBank/DDBJ whole genome shotgun (WGS) entry which is preliminary data.</text>
</comment>
<sequence length="84" mass="8951">MRPTSGSRRTDESSGEALSDKGNSHPPKKKAKVFEPELIDLSEPVSEPSIEPQPSQPPPSDSQTPSGMTPEVLIRASHAHSAAH</sequence>
<evidence type="ECO:0000313" key="2">
    <source>
        <dbReference type="EMBL" id="RVW34654.1"/>
    </source>
</evidence>
<evidence type="ECO:0000313" key="3">
    <source>
        <dbReference type="Proteomes" id="UP000288805"/>
    </source>
</evidence>
<organism evidence="2 3">
    <name type="scientific">Vitis vinifera</name>
    <name type="common">Grape</name>
    <dbReference type="NCBI Taxonomy" id="29760"/>
    <lineage>
        <taxon>Eukaryota</taxon>
        <taxon>Viridiplantae</taxon>
        <taxon>Streptophyta</taxon>
        <taxon>Embryophyta</taxon>
        <taxon>Tracheophyta</taxon>
        <taxon>Spermatophyta</taxon>
        <taxon>Magnoliopsida</taxon>
        <taxon>eudicotyledons</taxon>
        <taxon>Gunneridae</taxon>
        <taxon>Pentapetalae</taxon>
        <taxon>rosids</taxon>
        <taxon>Vitales</taxon>
        <taxon>Vitaceae</taxon>
        <taxon>Viteae</taxon>
        <taxon>Vitis</taxon>
    </lineage>
</organism>
<feature type="compositionally biased region" description="Low complexity" evidence="1">
    <location>
        <begin position="42"/>
        <end position="53"/>
    </location>
</feature>
<dbReference type="EMBL" id="QGNW01001631">
    <property type="protein sequence ID" value="RVW34654.1"/>
    <property type="molecule type" value="Genomic_DNA"/>
</dbReference>